<dbReference type="EMBL" id="JACJIQ010000016">
    <property type="protein sequence ID" value="MBA9078869.1"/>
    <property type="molecule type" value="Genomic_DNA"/>
</dbReference>
<name>A0A839GQ09_9BACT</name>
<reference evidence="2 3" key="1">
    <citation type="submission" date="2020-08" db="EMBL/GenBank/DDBJ databases">
        <title>Genomic Encyclopedia of Type Strains, Phase IV (KMG-IV): sequencing the most valuable type-strain genomes for metagenomic binning, comparative biology and taxonomic classification.</title>
        <authorList>
            <person name="Goeker M."/>
        </authorList>
    </citation>
    <scope>NUCLEOTIDE SEQUENCE [LARGE SCALE GENOMIC DNA]</scope>
    <source>
        <strain evidence="2 3">DSM 29854</strain>
    </source>
</reference>
<evidence type="ECO:0000313" key="3">
    <source>
        <dbReference type="Proteomes" id="UP000563094"/>
    </source>
</evidence>
<keyword evidence="1" id="KW-0472">Membrane</keyword>
<accession>A0A839GQ09</accession>
<dbReference type="AlphaFoldDB" id="A0A839GQ09"/>
<keyword evidence="3" id="KW-1185">Reference proteome</keyword>
<evidence type="ECO:0000256" key="1">
    <source>
        <dbReference type="SAM" id="Phobius"/>
    </source>
</evidence>
<feature type="transmembrane region" description="Helical" evidence="1">
    <location>
        <begin position="12"/>
        <end position="31"/>
    </location>
</feature>
<comment type="caution">
    <text evidence="2">The sequence shown here is derived from an EMBL/GenBank/DDBJ whole genome shotgun (WGS) entry which is preliminary data.</text>
</comment>
<keyword evidence="1" id="KW-1133">Transmembrane helix</keyword>
<sequence length="72" mass="8245">MNTTYTLSKVVRTWLLLLSVPLYMGTAALWMKEEIKFVLGEKEETTFALSQKEEFPKPVVTKVSQAKRVLVP</sequence>
<protein>
    <submittedName>
        <fullName evidence="2">Uncharacterized protein</fullName>
    </submittedName>
</protein>
<organism evidence="2 3">
    <name type="scientific">Rufibacter quisquiliarum</name>
    <dbReference type="NCBI Taxonomy" id="1549639"/>
    <lineage>
        <taxon>Bacteria</taxon>
        <taxon>Pseudomonadati</taxon>
        <taxon>Bacteroidota</taxon>
        <taxon>Cytophagia</taxon>
        <taxon>Cytophagales</taxon>
        <taxon>Hymenobacteraceae</taxon>
        <taxon>Rufibacter</taxon>
    </lineage>
</organism>
<keyword evidence="1" id="KW-0812">Transmembrane</keyword>
<proteinExistence type="predicted"/>
<evidence type="ECO:0000313" key="2">
    <source>
        <dbReference type="EMBL" id="MBA9078869.1"/>
    </source>
</evidence>
<dbReference type="Proteomes" id="UP000563094">
    <property type="component" value="Unassembled WGS sequence"/>
</dbReference>
<gene>
    <name evidence="2" type="ORF">FHS90_003599</name>
</gene>